<proteinExistence type="predicted"/>
<dbReference type="Pfam" id="PF00512">
    <property type="entry name" value="HisKA"/>
    <property type="match status" value="1"/>
</dbReference>
<dbReference type="InterPro" id="IPR003661">
    <property type="entry name" value="HisK_dim/P_dom"/>
</dbReference>
<dbReference type="SMART" id="SM00388">
    <property type="entry name" value="HisKA"/>
    <property type="match status" value="1"/>
</dbReference>
<keyword evidence="5" id="KW-0418">Kinase</keyword>
<evidence type="ECO:0000313" key="8">
    <source>
        <dbReference type="Proteomes" id="UP001259492"/>
    </source>
</evidence>
<dbReference type="RefSeq" id="WP_311427741.1">
    <property type="nucleotide sequence ID" value="NZ_JAVRIA010000005.1"/>
</dbReference>
<dbReference type="EC" id="2.7.13.3" evidence="2"/>
<name>A0ABU2YLI6_9FLAO</name>
<dbReference type="PANTHER" id="PTHR42878:SF15">
    <property type="entry name" value="BACTERIOPHYTOCHROME"/>
    <property type="match status" value="1"/>
</dbReference>
<comment type="caution">
    <text evidence="7">The sequence shown here is derived from an EMBL/GenBank/DDBJ whole genome shotgun (WGS) entry which is preliminary data.</text>
</comment>
<dbReference type="Gene3D" id="3.30.565.10">
    <property type="entry name" value="Histidine kinase-like ATPase, C-terminal domain"/>
    <property type="match status" value="1"/>
</dbReference>
<protein>
    <recommendedName>
        <fullName evidence="2">histidine kinase</fullName>
        <ecNumber evidence="2">2.7.13.3</ecNumber>
    </recommendedName>
</protein>
<evidence type="ECO:0000256" key="2">
    <source>
        <dbReference type="ARBA" id="ARBA00012438"/>
    </source>
</evidence>
<dbReference type="CDD" id="cd00082">
    <property type="entry name" value="HisKA"/>
    <property type="match status" value="1"/>
</dbReference>
<dbReference type="InterPro" id="IPR036890">
    <property type="entry name" value="HATPase_C_sf"/>
</dbReference>
<sequence>MKVENHIIEILQLYEYAMAIGKSLDYKESCDLFLKLILKRKNLNAAWILETDESRLKSTYSVPLGKEIKLKYDHGITELLDKMGDSNIFDANETIASIAPIAIEDGKTAIFNLKEQGLLFLYSKKDNLTTKDLTQLEPVVNKFSINLKACKAFKEQEQLLHNLEIQNQELSDYAHMVSHDLKSPLRSIDTLTAWLKEDYSDQLDTSGKKQIDTIRGSVEKMDTLINGILDYSTIGKDQPESYKVDLNVLLKDVLKMIEIPDHVSIKLPELPSVFGDKYRLQQLFQNLLSNAIKYNDKADGHIEVGFEDKQPFWEFYIKDNGKGIDAVYFNKIFKAFEKLENNRESSGIGLSIVKKIVDLYGGKIWLTSELGKGTTFFFTLKKQLDGAA</sequence>
<evidence type="ECO:0000259" key="6">
    <source>
        <dbReference type="PROSITE" id="PS50109"/>
    </source>
</evidence>
<gene>
    <name evidence="7" type="ORF">RM697_09975</name>
</gene>
<dbReference type="GO" id="GO:0005524">
    <property type="term" value="F:ATP binding"/>
    <property type="evidence" value="ECO:0007669"/>
    <property type="project" value="UniProtKB-KW"/>
</dbReference>
<keyword evidence="4" id="KW-0808">Transferase</keyword>
<keyword evidence="7" id="KW-0547">Nucleotide-binding</keyword>
<dbReference type="SUPFAM" id="SSF47384">
    <property type="entry name" value="Homodimeric domain of signal transducing histidine kinase"/>
    <property type="match status" value="1"/>
</dbReference>
<evidence type="ECO:0000313" key="7">
    <source>
        <dbReference type="EMBL" id="MDT0558976.1"/>
    </source>
</evidence>
<accession>A0ABU2YLI6</accession>
<comment type="catalytic activity">
    <reaction evidence="1">
        <text>ATP + protein L-histidine = ADP + protein N-phospho-L-histidine.</text>
        <dbReference type="EC" id="2.7.13.3"/>
    </reaction>
</comment>
<dbReference type="InterPro" id="IPR003594">
    <property type="entry name" value="HATPase_dom"/>
</dbReference>
<dbReference type="SMART" id="SM00387">
    <property type="entry name" value="HATPase_c"/>
    <property type="match status" value="1"/>
</dbReference>
<dbReference type="InterPro" id="IPR050351">
    <property type="entry name" value="BphY/WalK/GraS-like"/>
</dbReference>
<feature type="domain" description="Histidine kinase" evidence="6">
    <location>
        <begin position="176"/>
        <end position="384"/>
    </location>
</feature>
<dbReference type="SUPFAM" id="SSF55874">
    <property type="entry name" value="ATPase domain of HSP90 chaperone/DNA topoisomerase II/histidine kinase"/>
    <property type="match status" value="1"/>
</dbReference>
<dbReference type="InterPro" id="IPR005467">
    <property type="entry name" value="His_kinase_dom"/>
</dbReference>
<organism evidence="7 8">
    <name type="scientific">Microcosmobacter mediterraneus</name>
    <dbReference type="NCBI Taxonomy" id="3075607"/>
    <lineage>
        <taxon>Bacteria</taxon>
        <taxon>Pseudomonadati</taxon>
        <taxon>Bacteroidota</taxon>
        <taxon>Flavobacteriia</taxon>
        <taxon>Flavobacteriales</taxon>
        <taxon>Flavobacteriaceae</taxon>
        <taxon>Microcosmobacter</taxon>
    </lineage>
</organism>
<keyword evidence="3" id="KW-0597">Phosphoprotein</keyword>
<reference evidence="7 8" key="1">
    <citation type="submission" date="2023-09" db="EMBL/GenBank/DDBJ databases">
        <authorList>
            <person name="Rey-Velasco X."/>
        </authorList>
    </citation>
    <scope>NUCLEOTIDE SEQUENCE [LARGE SCALE GENOMIC DNA]</scope>
    <source>
        <strain evidence="7 8">W332</strain>
    </source>
</reference>
<dbReference type="Proteomes" id="UP001259492">
    <property type="component" value="Unassembled WGS sequence"/>
</dbReference>
<evidence type="ECO:0000256" key="5">
    <source>
        <dbReference type="ARBA" id="ARBA00022777"/>
    </source>
</evidence>
<dbReference type="PROSITE" id="PS50109">
    <property type="entry name" value="HIS_KIN"/>
    <property type="match status" value="1"/>
</dbReference>
<dbReference type="EMBL" id="JAVRIA010000005">
    <property type="protein sequence ID" value="MDT0558976.1"/>
    <property type="molecule type" value="Genomic_DNA"/>
</dbReference>
<dbReference type="Pfam" id="PF02518">
    <property type="entry name" value="HATPase_c"/>
    <property type="match status" value="1"/>
</dbReference>
<dbReference type="PRINTS" id="PR00344">
    <property type="entry name" value="BCTRLSENSOR"/>
</dbReference>
<keyword evidence="7" id="KW-0067">ATP-binding</keyword>
<evidence type="ECO:0000256" key="4">
    <source>
        <dbReference type="ARBA" id="ARBA00022679"/>
    </source>
</evidence>
<keyword evidence="8" id="KW-1185">Reference proteome</keyword>
<evidence type="ECO:0000256" key="1">
    <source>
        <dbReference type="ARBA" id="ARBA00000085"/>
    </source>
</evidence>
<evidence type="ECO:0000256" key="3">
    <source>
        <dbReference type="ARBA" id="ARBA00022553"/>
    </source>
</evidence>
<dbReference type="InterPro" id="IPR004358">
    <property type="entry name" value="Sig_transdc_His_kin-like_C"/>
</dbReference>
<dbReference type="PANTHER" id="PTHR42878">
    <property type="entry name" value="TWO-COMPONENT HISTIDINE KINASE"/>
    <property type="match status" value="1"/>
</dbReference>
<dbReference type="InterPro" id="IPR036097">
    <property type="entry name" value="HisK_dim/P_sf"/>
</dbReference>
<dbReference type="Gene3D" id="1.10.287.130">
    <property type="match status" value="1"/>
</dbReference>